<dbReference type="Proteomes" id="UP001225134">
    <property type="component" value="Unassembled WGS sequence"/>
</dbReference>
<evidence type="ECO:0000259" key="1">
    <source>
        <dbReference type="PROSITE" id="PS51750"/>
    </source>
</evidence>
<dbReference type="EMBL" id="JASSPP010000007">
    <property type="protein sequence ID" value="MDK9580818.1"/>
    <property type="molecule type" value="Genomic_DNA"/>
</dbReference>
<dbReference type="SMART" id="SM01040">
    <property type="entry name" value="Bro-N"/>
    <property type="match status" value="1"/>
</dbReference>
<dbReference type="RefSeq" id="WP_285153068.1">
    <property type="nucleotide sequence ID" value="NZ_JASSPP010000007.1"/>
</dbReference>
<dbReference type="InterPro" id="IPR003497">
    <property type="entry name" value="BRO_N_domain"/>
</dbReference>
<dbReference type="PANTHER" id="PTHR36180">
    <property type="entry name" value="DNA-BINDING PROTEIN-RELATED-RELATED"/>
    <property type="match status" value="1"/>
</dbReference>
<accession>A0ABT7HJX1</accession>
<gene>
    <name evidence="2" type="ORF">QQA45_04720</name>
</gene>
<dbReference type="Pfam" id="PF02498">
    <property type="entry name" value="Bro-N"/>
    <property type="match status" value="1"/>
</dbReference>
<name>A0ABT7HJX1_9FUSO</name>
<comment type="caution">
    <text evidence="2">The sequence shown here is derived from an EMBL/GenBank/DDBJ whole genome shotgun (WGS) entry which is preliminary data.</text>
</comment>
<reference evidence="2 3" key="1">
    <citation type="submission" date="2023-06" db="EMBL/GenBank/DDBJ databases">
        <title>Antibody response to the Sneathia vaginalis cytopathogenic toxin A during pregnancy.</title>
        <authorList>
            <person name="Mccoy Z.T."/>
            <person name="Serrano M.G."/>
            <person name="Spaine K."/>
            <person name="Edwards D.J."/>
            <person name="Buck G.A."/>
            <person name="Jefferson K."/>
        </authorList>
    </citation>
    <scope>NUCLEOTIDE SEQUENCE [LARGE SCALE GENOMIC DNA]</scope>
    <source>
        <strain evidence="2 3">CCUG 42621</strain>
    </source>
</reference>
<keyword evidence="3" id="KW-1185">Reference proteome</keyword>
<evidence type="ECO:0000313" key="3">
    <source>
        <dbReference type="Proteomes" id="UP001225134"/>
    </source>
</evidence>
<feature type="domain" description="Bro-N" evidence="1">
    <location>
        <begin position="1"/>
        <end position="94"/>
    </location>
</feature>
<sequence>MELFKYEDKEVRTKVIDDEIWFVAKDIADILGYIFPIKALEYHVDKEDYMTYNGIYLVNESGLYNLIFASNLLIAMKFKKWIISEVLSKFRTYENDETYEKKQLYGLISNYYNHYVEYLKKSIDEKNKLINETYEIVKKIKDTRNRKIGKQCKEDVIYQK</sequence>
<evidence type="ECO:0000313" key="2">
    <source>
        <dbReference type="EMBL" id="MDK9580818.1"/>
    </source>
</evidence>
<dbReference type="PROSITE" id="PS51750">
    <property type="entry name" value="BRO_N"/>
    <property type="match status" value="1"/>
</dbReference>
<dbReference type="PANTHER" id="PTHR36180:SF2">
    <property type="entry name" value="BRO FAMILY PROTEIN"/>
    <property type="match status" value="1"/>
</dbReference>
<organism evidence="2 3">
    <name type="scientific">Sneathia sanguinegens</name>
    <dbReference type="NCBI Taxonomy" id="40543"/>
    <lineage>
        <taxon>Bacteria</taxon>
        <taxon>Fusobacteriati</taxon>
        <taxon>Fusobacteriota</taxon>
        <taxon>Fusobacteriia</taxon>
        <taxon>Fusobacteriales</taxon>
        <taxon>Leptotrichiaceae</taxon>
        <taxon>Sneathia</taxon>
    </lineage>
</organism>
<protein>
    <submittedName>
        <fullName evidence="2">BRO family protein</fullName>
    </submittedName>
</protein>
<proteinExistence type="predicted"/>